<gene>
    <name evidence="1" type="ORF">IHE45_10G094400</name>
</gene>
<reference evidence="2" key="1">
    <citation type="journal article" date="2022" name="Nat. Commun.">
        <title>Chromosome evolution and the genetic basis of agronomically important traits in greater yam.</title>
        <authorList>
            <person name="Bredeson J.V."/>
            <person name="Lyons J.B."/>
            <person name="Oniyinde I.O."/>
            <person name="Okereke N.R."/>
            <person name="Kolade O."/>
            <person name="Nnabue I."/>
            <person name="Nwadili C.O."/>
            <person name="Hribova E."/>
            <person name="Parker M."/>
            <person name="Nwogha J."/>
            <person name="Shu S."/>
            <person name="Carlson J."/>
            <person name="Kariba R."/>
            <person name="Muthemba S."/>
            <person name="Knop K."/>
            <person name="Barton G.J."/>
            <person name="Sherwood A.V."/>
            <person name="Lopez-Montes A."/>
            <person name="Asiedu R."/>
            <person name="Jamnadass R."/>
            <person name="Muchugi A."/>
            <person name="Goodstein D."/>
            <person name="Egesi C.N."/>
            <person name="Featherston J."/>
            <person name="Asfaw A."/>
            <person name="Simpson G.G."/>
            <person name="Dolezel J."/>
            <person name="Hendre P.S."/>
            <person name="Van Deynze A."/>
            <person name="Kumar P.L."/>
            <person name="Obidiegwu J.E."/>
            <person name="Bhattacharjee R."/>
            <person name="Rokhsar D.S."/>
        </authorList>
    </citation>
    <scope>NUCLEOTIDE SEQUENCE [LARGE SCALE GENOMIC DNA]</scope>
    <source>
        <strain evidence="2">cv. TDa95/00328</strain>
    </source>
</reference>
<comment type="caution">
    <text evidence="1">The sequence shown here is derived from an EMBL/GenBank/DDBJ whole genome shotgun (WGS) entry which is preliminary data.</text>
</comment>
<sequence>MESRDNPPHPSNEPPPLPSSSASSSSSSSSSSSLIERKNHLMSGTRSSFAFSSSTPLMEIPSSPLSREPKIEISGGNLDFPQKAHAFAEKIPLLSSGPSSARATLPSEASGEVLELPRPLEALQSSPIPPFLSKTYDLVDDPVLDRLISWGLNGASFIVWDPAEFSKSILPRHFKHNNFSSFIRQLNTYGFRKIDTDRWEFANEDFLQGNRPLLKNIRRRRSSQGQEMINPINSFVTEVKPEVKQSGLEIELQKLRGEKKSLMQEVFQLQQEHLATIRQMDSLNQRMQSAERRQKQMVTFLARVFQNPKFLAQIRKQKAQREIVSARAKRKFLKQHSCSTEPVKSLEQKIVDYGQCSVDVGASSSQLGIQAGVHKPLEDNFLEDMVEKLGLDPSTKVLLAASEHDRLEMAPLPPASDACTREASLQTDNSFAVTEYYVSFPEDISPEKTLLETIFPPGEDTMPFPEFIAQEKVLPDAATSATDITMGDMEAWSTGLEIGGSSFRSGLDLWADLDQNVPELEGAAGYSELWDPVLQTLDEGLHIDEFLSADSYSYQCESQADLPDEDSDKIEKP</sequence>
<keyword evidence="2" id="KW-1185">Reference proteome</keyword>
<proteinExistence type="predicted"/>
<name>A0ACB7VCE0_DIOAL</name>
<dbReference type="Proteomes" id="UP000827976">
    <property type="component" value="Chromosome 10"/>
</dbReference>
<accession>A0ACB7VCE0</accession>
<protein>
    <submittedName>
        <fullName evidence="1">Heat shock transcription factor protein</fullName>
    </submittedName>
</protein>
<keyword evidence="1" id="KW-0346">Stress response</keyword>
<organism evidence="1 2">
    <name type="scientific">Dioscorea alata</name>
    <name type="common">Purple yam</name>
    <dbReference type="NCBI Taxonomy" id="55571"/>
    <lineage>
        <taxon>Eukaryota</taxon>
        <taxon>Viridiplantae</taxon>
        <taxon>Streptophyta</taxon>
        <taxon>Embryophyta</taxon>
        <taxon>Tracheophyta</taxon>
        <taxon>Spermatophyta</taxon>
        <taxon>Magnoliopsida</taxon>
        <taxon>Liliopsida</taxon>
        <taxon>Dioscoreales</taxon>
        <taxon>Dioscoreaceae</taxon>
        <taxon>Dioscorea</taxon>
    </lineage>
</organism>
<evidence type="ECO:0000313" key="1">
    <source>
        <dbReference type="EMBL" id="KAH7671447.1"/>
    </source>
</evidence>
<evidence type="ECO:0000313" key="2">
    <source>
        <dbReference type="Proteomes" id="UP000827976"/>
    </source>
</evidence>
<dbReference type="EMBL" id="CM037020">
    <property type="protein sequence ID" value="KAH7671447.1"/>
    <property type="molecule type" value="Genomic_DNA"/>
</dbReference>